<evidence type="ECO:0000256" key="6">
    <source>
        <dbReference type="SAM" id="MobiDB-lite"/>
    </source>
</evidence>
<evidence type="ECO:0000259" key="8">
    <source>
        <dbReference type="Pfam" id="PF20684"/>
    </source>
</evidence>
<organism evidence="9 10">
    <name type="scientific">Carpinus fangiana</name>
    <dbReference type="NCBI Taxonomy" id="176857"/>
    <lineage>
        <taxon>Eukaryota</taxon>
        <taxon>Viridiplantae</taxon>
        <taxon>Streptophyta</taxon>
        <taxon>Embryophyta</taxon>
        <taxon>Tracheophyta</taxon>
        <taxon>Spermatophyta</taxon>
        <taxon>Magnoliopsida</taxon>
        <taxon>eudicotyledons</taxon>
        <taxon>Gunneridae</taxon>
        <taxon>Pentapetalae</taxon>
        <taxon>rosids</taxon>
        <taxon>fabids</taxon>
        <taxon>Fagales</taxon>
        <taxon>Betulaceae</taxon>
        <taxon>Carpinus</taxon>
    </lineage>
</organism>
<dbReference type="InterPro" id="IPR052337">
    <property type="entry name" value="SAT4-like"/>
</dbReference>
<feature type="region of interest" description="Disordered" evidence="6">
    <location>
        <begin position="103"/>
        <end position="164"/>
    </location>
</feature>
<sequence length="212" mass="23482">MTDLLVALLPTILFWRLAIPRSQKIVLGAIFAVGFFLCAVGIVRCATLFYVFSGFDYIRTTNRLCSWTVTQALVGCMVASAPAFKVFFVRVVPSTRSRALSDEDASVDATLEKGNDRGREQSHGGRLQRKSVVDQGGRGTFRELDTGPGAERYELGNTDGRPHSALLVPPEPSLGEIVDPRMSGVTFGRRYDDAASMQRIQQERHYPSYNFI</sequence>
<dbReference type="AlphaFoldDB" id="A0A5N6QFP0"/>
<feature type="transmembrane region" description="Helical" evidence="7">
    <location>
        <begin position="30"/>
        <end position="52"/>
    </location>
</feature>
<gene>
    <name evidence="9" type="ORF">FH972_001646</name>
</gene>
<name>A0A5N6QFP0_9ROSI</name>
<evidence type="ECO:0000313" key="10">
    <source>
        <dbReference type="Proteomes" id="UP000327013"/>
    </source>
</evidence>
<protein>
    <recommendedName>
        <fullName evidence="8">Rhodopsin domain-containing protein</fullName>
    </recommendedName>
</protein>
<feature type="compositionally biased region" description="Basic and acidic residues" evidence="6">
    <location>
        <begin position="110"/>
        <end position="123"/>
    </location>
</feature>
<evidence type="ECO:0000313" key="9">
    <source>
        <dbReference type="EMBL" id="KAE7996970.1"/>
    </source>
</evidence>
<keyword evidence="2 7" id="KW-0812">Transmembrane</keyword>
<keyword evidence="4 7" id="KW-0472">Membrane</keyword>
<evidence type="ECO:0000256" key="5">
    <source>
        <dbReference type="ARBA" id="ARBA00038359"/>
    </source>
</evidence>
<dbReference type="GO" id="GO:0016020">
    <property type="term" value="C:membrane"/>
    <property type="evidence" value="ECO:0007669"/>
    <property type="project" value="UniProtKB-SubCell"/>
</dbReference>
<dbReference type="Proteomes" id="UP000327013">
    <property type="component" value="Chromosome 1"/>
</dbReference>
<dbReference type="OrthoDB" id="4682787at2759"/>
<keyword evidence="10" id="KW-1185">Reference proteome</keyword>
<keyword evidence="3 7" id="KW-1133">Transmembrane helix</keyword>
<evidence type="ECO:0000256" key="7">
    <source>
        <dbReference type="SAM" id="Phobius"/>
    </source>
</evidence>
<dbReference type="Pfam" id="PF20684">
    <property type="entry name" value="Fung_rhodopsin"/>
    <property type="match status" value="1"/>
</dbReference>
<dbReference type="PANTHER" id="PTHR33048">
    <property type="entry name" value="PTH11-LIKE INTEGRAL MEMBRANE PROTEIN (AFU_ORTHOLOGUE AFUA_5G11245)"/>
    <property type="match status" value="1"/>
</dbReference>
<reference evidence="9 10" key="1">
    <citation type="submission" date="2019-06" db="EMBL/GenBank/DDBJ databases">
        <title>A chromosomal-level reference genome of Carpinus fangiana (Coryloideae, Betulaceae).</title>
        <authorList>
            <person name="Yang X."/>
            <person name="Wang Z."/>
            <person name="Zhang L."/>
            <person name="Hao G."/>
            <person name="Liu J."/>
            <person name="Yang Y."/>
        </authorList>
    </citation>
    <scope>NUCLEOTIDE SEQUENCE [LARGE SCALE GENOMIC DNA]</scope>
    <source>
        <strain evidence="9">Cfa_2016G</strain>
        <tissue evidence="9">Leaf</tissue>
    </source>
</reference>
<comment type="subcellular location">
    <subcellularLocation>
        <location evidence="1">Membrane</location>
        <topology evidence="1">Multi-pass membrane protein</topology>
    </subcellularLocation>
</comment>
<proteinExistence type="inferred from homology"/>
<dbReference type="PANTHER" id="PTHR33048:SF129">
    <property type="entry name" value="INTEGRAL MEMBRANE PROTEIN-RELATED"/>
    <property type="match status" value="1"/>
</dbReference>
<feature type="domain" description="Rhodopsin" evidence="8">
    <location>
        <begin position="1"/>
        <end position="89"/>
    </location>
</feature>
<comment type="similarity">
    <text evidence="5">Belongs to the SAT4 family.</text>
</comment>
<evidence type="ECO:0000256" key="3">
    <source>
        <dbReference type="ARBA" id="ARBA00022989"/>
    </source>
</evidence>
<dbReference type="EMBL" id="CM017321">
    <property type="protein sequence ID" value="KAE7996970.1"/>
    <property type="molecule type" value="Genomic_DNA"/>
</dbReference>
<evidence type="ECO:0000256" key="2">
    <source>
        <dbReference type="ARBA" id="ARBA00022692"/>
    </source>
</evidence>
<dbReference type="InterPro" id="IPR049326">
    <property type="entry name" value="Rhodopsin_dom_fungi"/>
</dbReference>
<feature type="transmembrane region" description="Helical" evidence="7">
    <location>
        <begin position="64"/>
        <end position="88"/>
    </location>
</feature>
<evidence type="ECO:0000256" key="1">
    <source>
        <dbReference type="ARBA" id="ARBA00004141"/>
    </source>
</evidence>
<evidence type="ECO:0000256" key="4">
    <source>
        <dbReference type="ARBA" id="ARBA00023136"/>
    </source>
</evidence>
<accession>A0A5N6QFP0</accession>